<evidence type="ECO:0000256" key="6">
    <source>
        <dbReference type="RuleBase" id="RU365009"/>
    </source>
</evidence>
<accession>A0ABR3JXG3</accession>
<dbReference type="SMART" id="SM00075">
    <property type="entry name" value="HYDRO"/>
    <property type="match status" value="1"/>
</dbReference>
<comment type="similarity">
    <text evidence="2 6">Belongs to the fungal hydrophobin family.</text>
</comment>
<sequence>MFSSKTTSLFALLALFAPLALAAPPVAPAYHHSAPPPAPVAPSCGNTGDLHCCNSLQESDSQSVSDIFDLLGAAPTIAGTNAQVGFACSPIVSDTGLAGDATCSQQTACCSDTQFNGLIAVGCMPFA</sequence>
<protein>
    <recommendedName>
        <fullName evidence="6">Hydrophobin</fullName>
    </recommendedName>
</protein>
<evidence type="ECO:0000313" key="7">
    <source>
        <dbReference type="EMBL" id="KAL0959993.1"/>
    </source>
</evidence>
<comment type="subcellular location">
    <subcellularLocation>
        <location evidence="1 6">Secreted</location>
        <location evidence="1 6">Cell wall</location>
    </subcellularLocation>
</comment>
<evidence type="ECO:0000256" key="3">
    <source>
        <dbReference type="ARBA" id="ARBA00022512"/>
    </source>
</evidence>
<gene>
    <name evidence="7" type="ORF">HGRIS_011648</name>
</gene>
<keyword evidence="8" id="KW-1185">Reference proteome</keyword>
<evidence type="ECO:0000313" key="8">
    <source>
        <dbReference type="Proteomes" id="UP001556367"/>
    </source>
</evidence>
<dbReference type="CDD" id="cd23507">
    <property type="entry name" value="hydrophobin_I"/>
    <property type="match status" value="1"/>
</dbReference>
<evidence type="ECO:0000256" key="5">
    <source>
        <dbReference type="ARBA" id="ARBA00023157"/>
    </source>
</evidence>
<proteinExistence type="inferred from homology"/>
<comment type="caution">
    <text evidence="7">The sequence shown here is derived from an EMBL/GenBank/DDBJ whole genome shotgun (WGS) entry which is preliminary data.</text>
</comment>
<keyword evidence="5 6" id="KW-1015">Disulfide bond</keyword>
<name>A0ABR3JXG3_9AGAR</name>
<dbReference type="InterPro" id="IPR001338">
    <property type="entry name" value="Class_I_Hydrophobin"/>
</dbReference>
<dbReference type="Proteomes" id="UP001556367">
    <property type="component" value="Unassembled WGS sequence"/>
</dbReference>
<keyword evidence="4 6" id="KW-0964">Secreted</keyword>
<dbReference type="EMBL" id="JASNQZ010000002">
    <property type="protein sequence ID" value="KAL0959993.1"/>
    <property type="molecule type" value="Genomic_DNA"/>
</dbReference>
<reference evidence="8" key="1">
    <citation type="submission" date="2024-06" db="EMBL/GenBank/DDBJ databases">
        <title>Multi-omics analyses provide insights into the biosynthesis of the anticancer antibiotic pleurotin in Hohenbuehelia grisea.</title>
        <authorList>
            <person name="Weaver J.A."/>
            <person name="Alberti F."/>
        </authorList>
    </citation>
    <scope>NUCLEOTIDE SEQUENCE [LARGE SCALE GENOMIC DNA]</scope>
    <source>
        <strain evidence="8">T-177</strain>
    </source>
</reference>
<feature type="signal peptide" evidence="6">
    <location>
        <begin position="1"/>
        <end position="22"/>
    </location>
</feature>
<keyword evidence="3 6" id="KW-0134">Cell wall</keyword>
<evidence type="ECO:0000256" key="1">
    <source>
        <dbReference type="ARBA" id="ARBA00004191"/>
    </source>
</evidence>
<evidence type="ECO:0000256" key="2">
    <source>
        <dbReference type="ARBA" id="ARBA00010446"/>
    </source>
</evidence>
<evidence type="ECO:0000256" key="4">
    <source>
        <dbReference type="ARBA" id="ARBA00022525"/>
    </source>
</evidence>
<organism evidence="7 8">
    <name type="scientific">Hohenbuehelia grisea</name>
    <dbReference type="NCBI Taxonomy" id="104357"/>
    <lineage>
        <taxon>Eukaryota</taxon>
        <taxon>Fungi</taxon>
        <taxon>Dikarya</taxon>
        <taxon>Basidiomycota</taxon>
        <taxon>Agaricomycotina</taxon>
        <taxon>Agaricomycetes</taxon>
        <taxon>Agaricomycetidae</taxon>
        <taxon>Agaricales</taxon>
        <taxon>Pleurotineae</taxon>
        <taxon>Pleurotaceae</taxon>
        <taxon>Hohenbuehelia</taxon>
    </lineage>
</organism>
<dbReference type="Pfam" id="PF01185">
    <property type="entry name" value="Hydrophobin"/>
    <property type="match status" value="1"/>
</dbReference>
<keyword evidence="6" id="KW-0732">Signal</keyword>
<feature type="chain" id="PRO_5044958256" description="Hydrophobin" evidence="6">
    <location>
        <begin position="23"/>
        <end position="127"/>
    </location>
</feature>